<gene>
    <name evidence="2" type="ORF">MJO52_07380</name>
</gene>
<organism evidence="2 3">
    <name type="scientific">Microbulbifer variabilis</name>
    <dbReference type="NCBI Taxonomy" id="266805"/>
    <lineage>
        <taxon>Bacteria</taxon>
        <taxon>Pseudomonadati</taxon>
        <taxon>Pseudomonadota</taxon>
        <taxon>Gammaproteobacteria</taxon>
        <taxon>Cellvibrionales</taxon>
        <taxon>Microbulbiferaceae</taxon>
        <taxon>Microbulbifer</taxon>
    </lineage>
</organism>
<accession>A0ABY4VFG7</accession>
<feature type="signal peptide" evidence="1">
    <location>
        <begin position="1"/>
        <end position="22"/>
    </location>
</feature>
<sequence>MRAYPIIFALIINLFSSSNTFANKSMDNVLEDSNYNSLKSVSERSIANEDISRSDLVQLTNRAQFQVEESDASIQADLSVDGQSVRFITEKSQSNPDFLNITIRVASANYNIELDLENSEYVVSGYGSKLGIEGKLLIAAIAWKMEENNWHISENLYKSKSYRIANWFSEMPAGMIMHTIDSRIKPEKGEPDSYNRQFIVPKI</sequence>
<dbReference type="EMBL" id="CP092418">
    <property type="protein sequence ID" value="USD22949.1"/>
    <property type="molecule type" value="Genomic_DNA"/>
</dbReference>
<feature type="chain" id="PRO_5047154517" evidence="1">
    <location>
        <begin position="23"/>
        <end position="203"/>
    </location>
</feature>
<dbReference type="RefSeq" id="WP_252085302.1">
    <property type="nucleotide sequence ID" value="NZ_CP092418.1"/>
</dbReference>
<evidence type="ECO:0000313" key="2">
    <source>
        <dbReference type="EMBL" id="USD22949.1"/>
    </source>
</evidence>
<dbReference type="Proteomes" id="UP001055658">
    <property type="component" value="Chromosome"/>
</dbReference>
<name>A0ABY4VFG7_9GAMM</name>
<evidence type="ECO:0000313" key="3">
    <source>
        <dbReference type="Proteomes" id="UP001055658"/>
    </source>
</evidence>
<keyword evidence="1" id="KW-0732">Signal</keyword>
<reference evidence="2" key="1">
    <citation type="submission" date="2022-02" db="EMBL/GenBank/DDBJ databases">
        <title>Coral-associated bacteria.</title>
        <authorList>
            <person name="Tang K."/>
            <person name="Wang X."/>
        </authorList>
    </citation>
    <scope>NUCLEOTIDE SEQUENCE</scope>
    <source>
        <strain evidence="2">SCSIO 43006</strain>
    </source>
</reference>
<keyword evidence="3" id="KW-1185">Reference proteome</keyword>
<evidence type="ECO:0000256" key="1">
    <source>
        <dbReference type="SAM" id="SignalP"/>
    </source>
</evidence>
<protein>
    <submittedName>
        <fullName evidence="2">Uncharacterized protein</fullName>
    </submittedName>
</protein>
<proteinExistence type="predicted"/>